<sequence>MKFAFSVFLVFLTLWSRAQQPRVQLQLNWFQNSHIIQSVVLSPEGDELAFVKRINPADSATLKTGFKEDRATESLLNKNRDSGRYGDPVVSLLNLDNRHLLLIDYGWSPHFSPNGNRLVYAHQVNAIAGAKITADALRSNDLKVLNIKGKKAMVAAAPLAKDFLLDPVFTDSVHILYKTGDAVNGPFAGGIALHRLNLLTKKEELLRGAKIRYRLYDLIGGVYGTGKDYSYILYSPQDSASGIAGEYAHLLMRGKDTLQDFGIRQFNNLDYKFALLPGKKVIYLDDQHLMTEDTSYIVQFENGRTVSKKPVNFDFTKAYLSPDGKFMAYVDSSLSCFVLRISDFSQTRLPLPQKEVYAAAWSGNGRQLAIIQEHPKLPYTDELYVFAVE</sequence>
<gene>
    <name evidence="1" type="ORF">A8C56_19735</name>
</gene>
<protein>
    <submittedName>
        <fullName evidence="1">Uncharacterized protein</fullName>
    </submittedName>
</protein>
<dbReference type="KEGG" id="nia:A8C56_19735"/>
<evidence type="ECO:0000313" key="2">
    <source>
        <dbReference type="Proteomes" id="UP000077667"/>
    </source>
</evidence>
<accession>A0A1A9I5H3</accession>
<dbReference type="RefSeq" id="WP_067759897.1">
    <property type="nucleotide sequence ID" value="NZ_CP015772.1"/>
</dbReference>
<name>A0A1A9I5H3_9BACT</name>
<keyword evidence="2" id="KW-1185">Reference proteome</keyword>
<evidence type="ECO:0000313" key="1">
    <source>
        <dbReference type="EMBL" id="ANH82918.1"/>
    </source>
</evidence>
<reference evidence="1 2" key="1">
    <citation type="submission" date="2016-05" db="EMBL/GenBank/DDBJ databases">
        <title>Niabella ginsenosidivorans BS26 whole genome sequencing.</title>
        <authorList>
            <person name="Im W.T."/>
            <person name="Siddiqi M.Z."/>
        </authorList>
    </citation>
    <scope>NUCLEOTIDE SEQUENCE [LARGE SCALE GENOMIC DNA]</scope>
    <source>
        <strain evidence="1 2">BS26</strain>
    </source>
</reference>
<dbReference type="EMBL" id="CP015772">
    <property type="protein sequence ID" value="ANH82918.1"/>
    <property type="molecule type" value="Genomic_DNA"/>
</dbReference>
<dbReference type="OrthoDB" id="631209at2"/>
<dbReference type="Proteomes" id="UP000077667">
    <property type="component" value="Chromosome"/>
</dbReference>
<organism evidence="1 2">
    <name type="scientific">Niabella ginsenosidivorans</name>
    <dbReference type="NCBI Taxonomy" id="1176587"/>
    <lineage>
        <taxon>Bacteria</taxon>
        <taxon>Pseudomonadati</taxon>
        <taxon>Bacteroidota</taxon>
        <taxon>Chitinophagia</taxon>
        <taxon>Chitinophagales</taxon>
        <taxon>Chitinophagaceae</taxon>
        <taxon>Niabella</taxon>
    </lineage>
</organism>
<proteinExistence type="predicted"/>
<dbReference type="AlphaFoldDB" id="A0A1A9I5H3"/>
<dbReference type="SUPFAM" id="SSF82171">
    <property type="entry name" value="DPP6 N-terminal domain-like"/>
    <property type="match status" value="1"/>
</dbReference>